<sequence>MLELLRHKFNTQKRKPIVFVPGLYGSMSDEIISGTGDWGFGMAASVYEPFIRSLEEMGYKKNEDLFIAFYDWRKECTFCARRYLRDVIDKAKKKCKSRKVNIICHSMGGLVARAYVQSKNYRYDVDHLIMIATPNGGAVNAYCFWAGGMLPYKRNIKSNIFRTLLEGYLWVLEKLYSAKNEMETIHKHLKSAKDLLPSHQYGDYLYYLNKDGNLCYVSCEKMAYQNDFLNQLNEREYLLKRRRVKVTLIGGKGVQTNNYLQIDKRYKDKENKWLDGKVIGISKSEEGDGTVMLRSVFAIEGDSYVFQATHVDILKKCRFVIGKKLGIKENNIYRKNDESLNNYISILVNGVGDLFIRSVTKEGIITIYDGIKSMDGVYVEKYDEGLKWIILVGISRDRLYMEYIPKENGKMEIQIDDSFGMRKKIQEREVRKNQAYRLNLS</sequence>
<dbReference type="PANTHER" id="PTHR11440">
    <property type="entry name" value="LECITHIN-CHOLESTEROL ACYLTRANSFERASE-RELATED"/>
    <property type="match status" value="1"/>
</dbReference>
<name>A0A5C0SHY1_CRATE</name>
<proteinExistence type="predicted"/>
<dbReference type="SUPFAM" id="SSF53474">
    <property type="entry name" value="alpha/beta-Hydrolases"/>
    <property type="match status" value="1"/>
</dbReference>
<reference evidence="1 2" key="1">
    <citation type="submission" date="2019-07" db="EMBL/GenBank/DDBJ databases">
        <title>Complete genome of Crassaminicella thermophila SY095.</title>
        <authorList>
            <person name="Li X."/>
        </authorList>
    </citation>
    <scope>NUCLEOTIDE SEQUENCE [LARGE SCALE GENOMIC DNA]</scope>
    <source>
        <strain evidence="1 2">SY095</strain>
    </source>
</reference>
<dbReference type="InterPro" id="IPR003386">
    <property type="entry name" value="LACT/PDAT_acylTrfase"/>
</dbReference>
<dbReference type="Pfam" id="PF02450">
    <property type="entry name" value="LCAT"/>
    <property type="match status" value="1"/>
</dbReference>
<gene>
    <name evidence="1" type="ORF">FQB35_05155</name>
</gene>
<dbReference type="EMBL" id="CP042243">
    <property type="protein sequence ID" value="QEK13592.1"/>
    <property type="molecule type" value="Genomic_DNA"/>
</dbReference>
<dbReference type="GO" id="GO:0008374">
    <property type="term" value="F:O-acyltransferase activity"/>
    <property type="evidence" value="ECO:0007669"/>
    <property type="project" value="InterPro"/>
</dbReference>
<dbReference type="KEGG" id="crs:FQB35_05155"/>
<accession>A0A5C0SHY1</accession>
<keyword evidence="2" id="KW-1185">Reference proteome</keyword>
<evidence type="ECO:0000313" key="1">
    <source>
        <dbReference type="EMBL" id="QEK13592.1"/>
    </source>
</evidence>
<dbReference type="AlphaFoldDB" id="A0A5C0SHY1"/>
<dbReference type="InterPro" id="IPR029058">
    <property type="entry name" value="AB_hydrolase_fold"/>
</dbReference>
<keyword evidence="1" id="KW-0808">Transferase</keyword>
<dbReference type="Gene3D" id="3.40.50.1820">
    <property type="entry name" value="alpha/beta hydrolase"/>
    <property type="match status" value="1"/>
</dbReference>
<protein>
    <submittedName>
        <fullName evidence="1">Acetyltransferase</fullName>
    </submittedName>
</protein>
<organism evidence="1 2">
    <name type="scientific">Crassaminicella thermophila</name>
    <dbReference type="NCBI Taxonomy" id="2599308"/>
    <lineage>
        <taxon>Bacteria</taxon>
        <taxon>Bacillati</taxon>
        <taxon>Bacillota</taxon>
        <taxon>Clostridia</taxon>
        <taxon>Eubacteriales</taxon>
        <taxon>Clostridiaceae</taxon>
        <taxon>Crassaminicella</taxon>
    </lineage>
</organism>
<dbReference type="ESTHER" id="9clot-a0a5c0shy1">
    <property type="family name" value="Bacterial_EstLip_FamXIV"/>
</dbReference>
<evidence type="ECO:0000313" key="2">
    <source>
        <dbReference type="Proteomes" id="UP000324646"/>
    </source>
</evidence>
<dbReference type="GO" id="GO:0006629">
    <property type="term" value="P:lipid metabolic process"/>
    <property type="evidence" value="ECO:0007669"/>
    <property type="project" value="InterPro"/>
</dbReference>
<dbReference type="OrthoDB" id="9765872at2"/>
<dbReference type="Proteomes" id="UP000324646">
    <property type="component" value="Chromosome"/>
</dbReference>